<evidence type="ECO:0008006" key="2">
    <source>
        <dbReference type="Google" id="ProtNLM"/>
    </source>
</evidence>
<protein>
    <recommendedName>
        <fullName evidence="2">Phage portal protein</fullName>
    </recommendedName>
</protein>
<proteinExistence type="predicted"/>
<reference evidence="1" key="1">
    <citation type="submission" date="2016-04" db="EMBL/GenBank/DDBJ databases">
        <authorList>
            <person name="Evans L.H."/>
            <person name="Alamgir A."/>
            <person name="Owens N."/>
            <person name="Weber N.D."/>
            <person name="Virtaneva K."/>
            <person name="Barbian K."/>
            <person name="Babar A."/>
            <person name="Rosenke K."/>
        </authorList>
    </citation>
    <scope>NUCLEOTIDE SEQUENCE</scope>
    <source>
        <strain evidence="1">86-1</strain>
    </source>
</reference>
<sequence length="375" mass="42363">MKKKENMKQHSTGADYAVIKLSQSVKSYPTFTRNTKGWVSYDRDNLLPQRIIELNNESAINKAVIENKVTYICGTGVRDGEYYGQPNPADDWDALIEKIAKDYVTFGGYCFQVILNENGKTVSLYHTDFSKVRVGEVNEFGTYLSFFLSNDWRKTYGKFAPVEIKAYGAEEMQKGVPYLFYYKDYEPSLDYYPVPQYYSALNYIEADGLLGKFYRNSINNGFVPSTIITMPSNPAEEQKEQFQKDIESSYAGTNGANSIVVLWGESQEVKPVVTSYTASNNADLYNNVDEIIFQKIISAHRLTSPTLAGLSGSGNLSGNANEIINSYVLYNHTVIHQLRRKILDTLSIFTINNGYKRLVVEDLDIVKELAADSNN</sequence>
<accession>A0A212K671</accession>
<dbReference type="AlphaFoldDB" id="A0A212K671"/>
<name>A0A212K671_9BACT</name>
<dbReference type="EMBL" id="FLUM01000003">
    <property type="protein sequence ID" value="SBW07108.1"/>
    <property type="molecule type" value="Genomic_DNA"/>
</dbReference>
<dbReference type="RefSeq" id="WP_296944539.1">
    <property type="nucleotide sequence ID" value="NZ_LT599032.1"/>
</dbReference>
<organism evidence="1">
    <name type="scientific">uncultured Dysgonomonas sp</name>
    <dbReference type="NCBI Taxonomy" id="206096"/>
    <lineage>
        <taxon>Bacteria</taxon>
        <taxon>Pseudomonadati</taxon>
        <taxon>Bacteroidota</taxon>
        <taxon>Bacteroidia</taxon>
        <taxon>Bacteroidales</taxon>
        <taxon>Dysgonomonadaceae</taxon>
        <taxon>Dysgonomonas</taxon>
        <taxon>environmental samples</taxon>
    </lineage>
</organism>
<gene>
    <name evidence="1" type="ORF">KL86DYS1_31579</name>
</gene>
<evidence type="ECO:0000313" key="1">
    <source>
        <dbReference type="EMBL" id="SBW07108.1"/>
    </source>
</evidence>